<gene>
    <name evidence="1" type="ORF">RPERSI_LOCUS5543</name>
</gene>
<sequence>SVAISYFEETSHFAWSFSGFLLAVKAFWSTASLSDDLISVMKKRYTLLLKNIQDNDKDEQRRSMATFLIQQVWVMFLVVAPVVAQLKEGDIPSLSMGDVPRKNSTSVKKLMELINLDEQLIPKKACQLLLIQITALNVFDEAYIQQTDDFISELERPVKRLHAMAKSNNKKNDDNLNKKGDNDSKEYFDYGDETIIKLEELKTIDDNDKENNEAINEVKQNFKSNYLKMRSDKKWKLPSNKFVEDVLYEYAKNLPYESFIIDTKNKTIMNLFSEDDQRHIASFNVLADPEVPDELTNFLLRYRKDCLQEIDIFYLMISVIASLPRYELRFKDFTRSHLEGWYKTNVWSVIVDSCLIDVENIEFIRKNNGKKSTKTKALYGRKCDGIAQELGTPEEFSDGTKYLSDGSLKMPKVMRNMLKQKISKYGVSFVKTNQLEIIRFLHSAQYLQTLVITIPSGYMCQLIRYPFNKISTDLANIDDLIKMVHDMLVAKCLDCSNNSNNINIISNEEFKQRLKKKISELQNNNDYNFPDTPKTP</sequence>
<evidence type="ECO:0000313" key="1">
    <source>
        <dbReference type="EMBL" id="CAG8591217.1"/>
    </source>
</evidence>
<dbReference type="EMBL" id="CAJVQC010008330">
    <property type="protein sequence ID" value="CAG8591217.1"/>
    <property type="molecule type" value="Genomic_DNA"/>
</dbReference>
<reference evidence="1" key="1">
    <citation type="submission" date="2021-06" db="EMBL/GenBank/DDBJ databases">
        <authorList>
            <person name="Kallberg Y."/>
            <person name="Tangrot J."/>
            <person name="Rosling A."/>
        </authorList>
    </citation>
    <scope>NUCLEOTIDE SEQUENCE</scope>
    <source>
        <strain evidence="1">MA461A</strain>
    </source>
</reference>
<comment type="caution">
    <text evidence="1">The sequence shown here is derived from an EMBL/GenBank/DDBJ whole genome shotgun (WGS) entry which is preliminary data.</text>
</comment>
<organism evidence="1 2">
    <name type="scientific">Racocetra persica</name>
    <dbReference type="NCBI Taxonomy" id="160502"/>
    <lineage>
        <taxon>Eukaryota</taxon>
        <taxon>Fungi</taxon>
        <taxon>Fungi incertae sedis</taxon>
        <taxon>Mucoromycota</taxon>
        <taxon>Glomeromycotina</taxon>
        <taxon>Glomeromycetes</taxon>
        <taxon>Diversisporales</taxon>
        <taxon>Gigasporaceae</taxon>
        <taxon>Racocetra</taxon>
    </lineage>
</organism>
<proteinExistence type="predicted"/>
<feature type="non-terminal residue" evidence="1">
    <location>
        <position position="1"/>
    </location>
</feature>
<evidence type="ECO:0000313" key="2">
    <source>
        <dbReference type="Proteomes" id="UP000789920"/>
    </source>
</evidence>
<protein>
    <submittedName>
        <fullName evidence="1">17920_t:CDS:1</fullName>
    </submittedName>
</protein>
<keyword evidence="2" id="KW-1185">Reference proteome</keyword>
<accession>A0ACA9MGI2</accession>
<name>A0ACA9MGI2_9GLOM</name>
<dbReference type="Proteomes" id="UP000789920">
    <property type="component" value="Unassembled WGS sequence"/>
</dbReference>